<keyword evidence="5 6" id="KW-0472">Membrane</keyword>
<gene>
    <name evidence="7" type="ORF">AKAME5_000284900</name>
</gene>
<evidence type="ECO:0000313" key="7">
    <source>
        <dbReference type="EMBL" id="GLD48977.1"/>
    </source>
</evidence>
<evidence type="ECO:0000256" key="3">
    <source>
        <dbReference type="ARBA" id="ARBA00022692"/>
    </source>
</evidence>
<evidence type="ECO:0000313" key="8">
    <source>
        <dbReference type="Proteomes" id="UP001279410"/>
    </source>
</evidence>
<keyword evidence="4 6" id="KW-1133">Transmembrane helix</keyword>
<comment type="subcellular location">
    <subcellularLocation>
        <location evidence="1">Membrane</location>
    </subcellularLocation>
</comment>
<feature type="transmembrane region" description="Helical" evidence="6">
    <location>
        <begin position="97"/>
        <end position="123"/>
    </location>
</feature>
<dbReference type="Proteomes" id="UP001279410">
    <property type="component" value="Unassembled WGS sequence"/>
</dbReference>
<dbReference type="InterPro" id="IPR007593">
    <property type="entry name" value="CD225/Dispanin_fam"/>
</dbReference>
<name>A0AAD3QY32_LATJO</name>
<organism evidence="7 8">
    <name type="scientific">Lates japonicus</name>
    <name type="common">Japanese lates</name>
    <dbReference type="NCBI Taxonomy" id="270547"/>
    <lineage>
        <taxon>Eukaryota</taxon>
        <taxon>Metazoa</taxon>
        <taxon>Chordata</taxon>
        <taxon>Craniata</taxon>
        <taxon>Vertebrata</taxon>
        <taxon>Euteleostomi</taxon>
        <taxon>Actinopterygii</taxon>
        <taxon>Neopterygii</taxon>
        <taxon>Teleostei</taxon>
        <taxon>Neoteleostei</taxon>
        <taxon>Acanthomorphata</taxon>
        <taxon>Carangaria</taxon>
        <taxon>Carangaria incertae sedis</taxon>
        <taxon>Centropomidae</taxon>
        <taxon>Lates</taxon>
    </lineage>
</organism>
<accession>A0AAD3QY32</accession>
<comment type="caution">
    <text evidence="7">The sequence shown here is derived from an EMBL/GenBank/DDBJ whole genome shotgun (WGS) entry which is preliminary data.</text>
</comment>
<evidence type="ECO:0000256" key="6">
    <source>
        <dbReference type="SAM" id="Phobius"/>
    </source>
</evidence>
<protein>
    <submittedName>
        <fullName evidence="7">Transmembrane protein 265</fullName>
    </submittedName>
</protein>
<evidence type="ECO:0000256" key="2">
    <source>
        <dbReference type="ARBA" id="ARBA00006843"/>
    </source>
</evidence>
<evidence type="ECO:0000256" key="5">
    <source>
        <dbReference type="ARBA" id="ARBA00023136"/>
    </source>
</evidence>
<evidence type="ECO:0000256" key="1">
    <source>
        <dbReference type="ARBA" id="ARBA00004370"/>
    </source>
</evidence>
<reference evidence="7" key="1">
    <citation type="submission" date="2022-08" db="EMBL/GenBank/DDBJ databases">
        <title>Genome sequencing of akame (Lates japonicus).</title>
        <authorList>
            <person name="Hashiguchi Y."/>
            <person name="Takahashi H."/>
        </authorList>
    </citation>
    <scope>NUCLEOTIDE SEQUENCE</scope>
    <source>
        <strain evidence="7">Kochi</strain>
    </source>
</reference>
<dbReference type="AlphaFoldDB" id="A0AAD3QY32"/>
<comment type="similarity">
    <text evidence="2">Belongs to the CD225/Dispanin family.</text>
</comment>
<evidence type="ECO:0000256" key="4">
    <source>
        <dbReference type="ARBA" id="ARBA00022989"/>
    </source>
</evidence>
<proteinExistence type="inferred from homology"/>
<sequence>MSPKTDMADSPHTCVKMEEVVPLQTVPMSGETCNQVISSGRGVASCCDDKHHRKLAICSIICGISCIGIKALINSVKAEQTEDPDTAAKFSQRARKLGIISVVTWVGILISIPILLALVSYLLTLQD</sequence>
<keyword evidence="3 6" id="KW-0812">Transmembrane</keyword>
<keyword evidence="8" id="KW-1185">Reference proteome</keyword>
<dbReference type="GO" id="GO:0016020">
    <property type="term" value="C:membrane"/>
    <property type="evidence" value="ECO:0007669"/>
    <property type="project" value="UniProtKB-SubCell"/>
</dbReference>
<dbReference type="Pfam" id="PF04505">
    <property type="entry name" value="CD225"/>
    <property type="match status" value="1"/>
</dbReference>
<dbReference type="EMBL" id="BRZM01000007">
    <property type="protein sequence ID" value="GLD48977.1"/>
    <property type="molecule type" value="Genomic_DNA"/>
</dbReference>